<name>A0AAV7R0R1_PLEWA</name>
<organism evidence="3 4">
    <name type="scientific">Pleurodeles waltl</name>
    <name type="common">Iberian ribbed newt</name>
    <dbReference type="NCBI Taxonomy" id="8319"/>
    <lineage>
        <taxon>Eukaryota</taxon>
        <taxon>Metazoa</taxon>
        <taxon>Chordata</taxon>
        <taxon>Craniata</taxon>
        <taxon>Vertebrata</taxon>
        <taxon>Euteleostomi</taxon>
        <taxon>Amphibia</taxon>
        <taxon>Batrachia</taxon>
        <taxon>Caudata</taxon>
        <taxon>Salamandroidea</taxon>
        <taxon>Salamandridae</taxon>
        <taxon>Pleurodelinae</taxon>
        <taxon>Pleurodeles</taxon>
    </lineage>
</organism>
<dbReference type="GO" id="GO:0001666">
    <property type="term" value="P:response to hypoxia"/>
    <property type="evidence" value="ECO:0007669"/>
    <property type="project" value="TreeGrafter"/>
</dbReference>
<dbReference type="PROSITE" id="PS50003">
    <property type="entry name" value="PH_DOMAIN"/>
    <property type="match status" value="2"/>
</dbReference>
<evidence type="ECO:0000259" key="2">
    <source>
        <dbReference type="PROSITE" id="PS50003"/>
    </source>
</evidence>
<evidence type="ECO:0000256" key="1">
    <source>
        <dbReference type="SAM" id="MobiDB-lite"/>
    </source>
</evidence>
<dbReference type="PANTHER" id="PTHR46882">
    <property type="entry name" value="PLECKSTRIN HOMOLOGY DOMAIN-CONTAINING FAMILY N MEMBER 1"/>
    <property type="match status" value="1"/>
</dbReference>
<feature type="domain" description="PH" evidence="2">
    <location>
        <begin position="84"/>
        <end position="189"/>
    </location>
</feature>
<dbReference type="GO" id="GO:0031966">
    <property type="term" value="C:mitochondrial membrane"/>
    <property type="evidence" value="ECO:0007669"/>
    <property type="project" value="TreeGrafter"/>
</dbReference>
<dbReference type="GO" id="GO:0070300">
    <property type="term" value="F:phosphatidic acid binding"/>
    <property type="evidence" value="ECO:0007669"/>
    <property type="project" value="TreeGrafter"/>
</dbReference>
<dbReference type="EMBL" id="JANPWB010000010">
    <property type="protein sequence ID" value="KAJ1145060.1"/>
    <property type="molecule type" value="Genomic_DNA"/>
</dbReference>
<dbReference type="GO" id="GO:0005856">
    <property type="term" value="C:cytoskeleton"/>
    <property type="evidence" value="ECO:0007669"/>
    <property type="project" value="TreeGrafter"/>
</dbReference>
<dbReference type="InterPro" id="IPR042835">
    <property type="entry name" value="PLEKHN1"/>
</dbReference>
<dbReference type="GO" id="GO:1901981">
    <property type="term" value="F:phosphatidylinositol phosphate binding"/>
    <property type="evidence" value="ECO:0007669"/>
    <property type="project" value="TreeGrafter"/>
</dbReference>
<dbReference type="SUPFAM" id="SSF50729">
    <property type="entry name" value="PH domain-like"/>
    <property type="match status" value="2"/>
</dbReference>
<feature type="region of interest" description="Disordered" evidence="1">
    <location>
        <begin position="1"/>
        <end position="20"/>
    </location>
</feature>
<feature type="compositionally biased region" description="Polar residues" evidence="1">
    <location>
        <begin position="561"/>
        <end position="571"/>
    </location>
</feature>
<keyword evidence="4" id="KW-1185">Reference proteome</keyword>
<evidence type="ECO:0000313" key="4">
    <source>
        <dbReference type="Proteomes" id="UP001066276"/>
    </source>
</evidence>
<dbReference type="InterPro" id="IPR001849">
    <property type="entry name" value="PH_domain"/>
</dbReference>
<sequence length="708" mass="80113">MGNLCVPQGPRDMRGSFTRKNSLQSKDKKWTYLFGNENGQERDTSGEKILQYIPAKDIASHDGQKENMDQKFLSIFRKGKKKTVVRNMGQMVYYSKVKFKFQHCQDVNDCYLELFQAHLYFQSRSPKGLTYQGLLPLKELSIYKMDASTASQEEHAFRIAGPSLNPLIVYCASQQELQRWLYHLEKQIQLNGGVADPSFDRERHGSGGQMHITKLRWSVQNLPIQNWEGTQRESLGEISYVSKVTLQHLPFQEQHERLLILYPETLVILSEEQSGLYFRGELPLKAIQVTAEEGMRPARSFLIEGRLINTIRVTCSSSDDFEDWMDYIHSAKFQNSDSSYSGSEGFTRTRSAHYGQPSGSGRSSLASHGRSNSWTSGKRGPRHSHSSHSSNGASDRQSFAILNDPRLQQDPLSPGYAEPLPAVRSSSWVTGGAPQLPSDLKKGGSTRASKGRPGLHIQLPPQPVDMPRNCYGLILETPREDLLSPVYNEPYSSNDTRQPTTMYHQECDEVKRWSQAESQNSTTSSISEKQLPPLPKSPLYADPYTPNAQPSYPRFLDETVKNQSQTSSEKTTPGLKPFPVLPASHQALHRKFSYPQFESSRPETSVPHRNSEPHVSLQDSSSQDAVPFPRWNKPGLSSDCSPRPVLLEHEYAQLQGLHSDSTYDSDFTYDNVWDTEPHITRLSPGPKRRSNHLPGQENRTKVMVNHWA</sequence>
<dbReference type="SMART" id="SM00233">
    <property type="entry name" value="PH"/>
    <property type="match status" value="2"/>
</dbReference>
<dbReference type="GO" id="GO:1901612">
    <property type="term" value="F:cardiolipin binding"/>
    <property type="evidence" value="ECO:0007669"/>
    <property type="project" value="InterPro"/>
</dbReference>
<dbReference type="PANTHER" id="PTHR46882:SF1">
    <property type="entry name" value="PLECKSTRIN HOMOLOGY DOMAIN-CONTAINING FAMILY N MEMBER 1"/>
    <property type="match status" value="1"/>
</dbReference>
<dbReference type="AlphaFoldDB" id="A0AAV7R0R1"/>
<evidence type="ECO:0000313" key="3">
    <source>
        <dbReference type="EMBL" id="KAJ1145060.1"/>
    </source>
</evidence>
<dbReference type="GO" id="GO:0001786">
    <property type="term" value="F:phosphatidylserine binding"/>
    <property type="evidence" value="ECO:0007669"/>
    <property type="project" value="TreeGrafter"/>
</dbReference>
<dbReference type="Proteomes" id="UP001066276">
    <property type="component" value="Chromosome 6"/>
</dbReference>
<feature type="region of interest" description="Disordered" evidence="1">
    <location>
        <begin position="514"/>
        <end position="580"/>
    </location>
</feature>
<proteinExistence type="predicted"/>
<dbReference type="GO" id="GO:0043065">
    <property type="term" value="P:positive regulation of apoptotic process"/>
    <property type="evidence" value="ECO:0007669"/>
    <property type="project" value="InterPro"/>
</dbReference>
<comment type="caution">
    <text evidence="3">The sequence shown here is derived from an EMBL/GenBank/DDBJ whole genome shotgun (WGS) entry which is preliminary data.</text>
</comment>
<reference evidence="3" key="1">
    <citation type="journal article" date="2022" name="bioRxiv">
        <title>Sequencing and chromosome-scale assembly of the giantPleurodeles waltlgenome.</title>
        <authorList>
            <person name="Brown T."/>
            <person name="Elewa A."/>
            <person name="Iarovenko S."/>
            <person name="Subramanian E."/>
            <person name="Araus A.J."/>
            <person name="Petzold A."/>
            <person name="Susuki M."/>
            <person name="Suzuki K.-i.T."/>
            <person name="Hayashi T."/>
            <person name="Toyoda A."/>
            <person name="Oliveira C."/>
            <person name="Osipova E."/>
            <person name="Leigh N.D."/>
            <person name="Simon A."/>
            <person name="Yun M.H."/>
        </authorList>
    </citation>
    <scope>NUCLEOTIDE SEQUENCE</scope>
    <source>
        <strain evidence="3">20211129_DDA</strain>
        <tissue evidence="3">Liver</tissue>
    </source>
</reference>
<dbReference type="InterPro" id="IPR011993">
    <property type="entry name" value="PH-like_dom_sf"/>
</dbReference>
<feature type="region of interest" description="Disordered" evidence="1">
    <location>
        <begin position="596"/>
        <end position="625"/>
    </location>
</feature>
<dbReference type="GO" id="GO:0061158">
    <property type="term" value="P:3'-UTR-mediated mRNA destabilization"/>
    <property type="evidence" value="ECO:0007669"/>
    <property type="project" value="TreeGrafter"/>
</dbReference>
<gene>
    <name evidence="3" type="ORF">NDU88_011352</name>
</gene>
<feature type="compositionally biased region" description="Polar residues" evidence="1">
    <location>
        <begin position="515"/>
        <end position="528"/>
    </location>
</feature>
<protein>
    <recommendedName>
        <fullName evidence="2">PH domain-containing protein</fullName>
    </recommendedName>
</protein>
<dbReference type="Gene3D" id="2.30.29.30">
    <property type="entry name" value="Pleckstrin-homology domain (PH domain)/Phosphotyrosine-binding domain (PTB)"/>
    <property type="match status" value="2"/>
</dbReference>
<feature type="domain" description="PH" evidence="2">
    <location>
        <begin position="231"/>
        <end position="333"/>
    </location>
</feature>
<feature type="compositionally biased region" description="Polar residues" evidence="1">
    <location>
        <begin position="357"/>
        <end position="376"/>
    </location>
</feature>
<feature type="region of interest" description="Disordered" evidence="1">
    <location>
        <begin position="425"/>
        <end position="463"/>
    </location>
</feature>
<dbReference type="Pfam" id="PF00169">
    <property type="entry name" value="PH"/>
    <property type="match status" value="1"/>
</dbReference>
<feature type="region of interest" description="Disordered" evidence="1">
    <location>
        <begin position="336"/>
        <end position="395"/>
    </location>
</feature>
<accession>A0AAV7R0R1</accession>
<feature type="compositionally biased region" description="Polar residues" evidence="1">
    <location>
        <begin position="336"/>
        <end position="349"/>
    </location>
</feature>